<protein>
    <submittedName>
        <fullName evidence="3">Acyltransferase</fullName>
    </submittedName>
</protein>
<organism evidence="3 4">
    <name type="scientific">Chondromyces crocatus</name>
    <dbReference type="NCBI Taxonomy" id="52"/>
    <lineage>
        <taxon>Bacteria</taxon>
        <taxon>Pseudomonadati</taxon>
        <taxon>Myxococcota</taxon>
        <taxon>Polyangia</taxon>
        <taxon>Polyangiales</taxon>
        <taxon>Polyangiaceae</taxon>
        <taxon>Chondromyces</taxon>
    </lineage>
</organism>
<keyword evidence="4" id="KW-1185">Reference proteome</keyword>
<sequence>MQSPPAVADSVPAERRRLPILTGYRFVLASVVLFAHTFYHAQFFRTDPQTDPFRLTLLPATAAVSSFFVLSGFILTWSAPPSDPPRAFWRRRAAKIFPNHVLTWLVTILFLATISTPSLLPGAEAGLDAGTAFINLVLLQNWVPRIDYLGSVNPVSWSISCEAFFYALFPFLHPRFQRIPAHRLWRWFALVAALIVLFPALTYLLREPHTGTWWMPLPITQVWLVYFFPPTRLLEFILGILAARLVQARLWPRLPLWPPLLLGGLVFLAIPILPTAYLFGAALAVPLAMVIPTLATRDLAGHTGWLGHPVLIALGNASYALYLVHYPVLRIFRHAVGPQQRFAWWSGTLLALAAMAISIVVAVLMYTHLEEPIVRRHGRRRHVATDGPGATGIP</sequence>
<feature type="transmembrane region" description="Helical" evidence="1">
    <location>
        <begin position="155"/>
        <end position="172"/>
    </location>
</feature>
<feature type="transmembrane region" description="Helical" evidence="1">
    <location>
        <begin position="254"/>
        <end position="270"/>
    </location>
</feature>
<keyword evidence="1" id="KW-1133">Transmembrane helix</keyword>
<feature type="transmembrane region" description="Helical" evidence="1">
    <location>
        <begin position="59"/>
        <end position="80"/>
    </location>
</feature>
<dbReference type="EMBL" id="CP012159">
    <property type="protein sequence ID" value="AKT38089.1"/>
    <property type="molecule type" value="Genomic_DNA"/>
</dbReference>
<dbReference type="GO" id="GO:0009103">
    <property type="term" value="P:lipopolysaccharide biosynthetic process"/>
    <property type="evidence" value="ECO:0007669"/>
    <property type="project" value="TreeGrafter"/>
</dbReference>
<accession>A0A0K1EB68</accession>
<reference evidence="3 4" key="1">
    <citation type="submission" date="2015-07" db="EMBL/GenBank/DDBJ databases">
        <title>Genome analysis of myxobacterium Chondromyces crocatus Cm c5 reveals a high potential for natural compound synthesis and the genetic basis for the loss of fruiting body formation.</title>
        <authorList>
            <person name="Zaburannyi N."/>
            <person name="Bunk B."/>
            <person name="Maier J."/>
            <person name="Overmann J."/>
            <person name="Mueller R."/>
        </authorList>
    </citation>
    <scope>NUCLEOTIDE SEQUENCE [LARGE SCALE GENOMIC DNA]</scope>
    <source>
        <strain evidence="3 4">Cm c5</strain>
    </source>
</reference>
<name>A0A0K1EB68_CHOCO</name>
<dbReference type="GO" id="GO:0016747">
    <property type="term" value="F:acyltransferase activity, transferring groups other than amino-acyl groups"/>
    <property type="evidence" value="ECO:0007669"/>
    <property type="project" value="InterPro"/>
</dbReference>
<dbReference type="PANTHER" id="PTHR23028:SF53">
    <property type="entry name" value="ACYL_TRANSF_3 DOMAIN-CONTAINING PROTEIN"/>
    <property type="match status" value="1"/>
</dbReference>
<dbReference type="Proteomes" id="UP000067626">
    <property type="component" value="Chromosome"/>
</dbReference>
<keyword evidence="3" id="KW-0012">Acyltransferase</keyword>
<evidence type="ECO:0000313" key="4">
    <source>
        <dbReference type="Proteomes" id="UP000067626"/>
    </source>
</evidence>
<keyword evidence="3" id="KW-0808">Transferase</keyword>
<feature type="transmembrane region" description="Helical" evidence="1">
    <location>
        <begin position="223"/>
        <end position="242"/>
    </location>
</feature>
<dbReference type="PANTHER" id="PTHR23028">
    <property type="entry name" value="ACETYLTRANSFERASE"/>
    <property type="match status" value="1"/>
</dbReference>
<evidence type="ECO:0000259" key="2">
    <source>
        <dbReference type="Pfam" id="PF01757"/>
    </source>
</evidence>
<evidence type="ECO:0000313" key="3">
    <source>
        <dbReference type="EMBL" id="AKT38089.1"/>
    </source>
</evidence>
<feature type="transmembrane region" description="Helical" evidence="1">
    <location>
        <begin position="21"/>
        <end position="39"/>
    </location>
</feature>
<dbReference type="InterPro" id="IPR050879">
    <property type="entry name" value="Acyltransferase_3"/>
</dbReference>
<dbReference type="InterPro" id="IPR002656">
    <property type="entry name" value="Acyl_transf_3_dom"/>
</dbReference>
<dbReference type="PATRIC" id="fig|52.7.peg.2402"/>
<dbReference type="RefSeq" id="WP_063796253.1">
    <property type="nucleotide sequence ID" value="NZ_CP012159.1"/>
</dbReference>
<keyword evidence="1" id="KW-0472">Membrane</keyword>
<dbReference type="Pfam" id="PF01757">
    <property type="entry name" value="Acyl_transf_3"/>
    <property type="match status" value="1"/>
</dbReference>
<dbReference type="OrthoDB" id="505919at2"/>
<proteinExistence type="predicted"/>
<dbReference type="STRING" id="52.CMC5_022310"/>
<feature type="domain" description="Acyltransferase 3" evidence="2">
    <location>
        <begin position="23"/>
        <end position="366"/>
    </location>
</feature>
<feature type="transmembrane region" description="Helical" evidence="1">
    <location>
        <begin position="342"/>
        <end position="366"/>
    </location>
</feature>
<dbReference type="GO" id="GO:0016020">
    <property type="term" value="C:membrane"/>
    <property type="evidence" value="ECO:0007669"/>
    <property type="project" value="TreeGrafter"/>
</dbReference>
<evidence type="ECO:0000256" key="1">
    <source>
        <dbReference type="SAM" id="Phobius"/>
    </source>
</evidence>
<keyword evidence="1" id="KW-0812">Transmembrane</keyword>
<feature type="transmembrane region" description="Helical" evidence="1">
    <location>
        <begin position="184"/>
        <end position="203"/>
    </location>
</feature>
<gene>
    <name evidence="3" type="ORF">CMC5_022310</name>
</gene>
<feature type="transmembrane region" description="Helical" evidence="1">
    <location>
        <begin position="303"/>
        <end position="322"/>
    </location>
</feature>
<dbReference type="KEGG" id="ccro:CMC5_022310"/>
<feature type="transmembrane region" description="Helical" evidence="1">
    <location>
        <begin position="101"/>
        <end position="120"/>
    </location>
</feature>
<dbReference type="AlphaFoldDB" id="A0A0K1EB68"/>